<name>A0AA39KLC4_9HYME</name>
<feature type="compositionally biased region" description="Basic and acidic residues" evidence="1">
    <location>
        <begin position="102"/>
        <end position="115"/>
    </location>
</feature>
<dbReference type="AlphaFoldDB" id="A0AA39KLC4"/>
<evidence type="ECO:0000313" key="3">
    <source>
        <dbReference type="Proteomes" id="UP001168990"/>
    </source>
</evidence>
<dbReference type="EMBL" id="JAQQBS010001422">
    <property type="protein sequence ID" value="KAK0165612.1"/>
    <property type="molecule type" value="Genomic_DNA"/>
</dbReference>
<gene>
    <name evidence="2" type="ORF">PV328_004114</name>
</gene>
<reference evidence="2" key="1">
    <citation type="journal article" date="2023" name="bioRxiv">
        <title>Scaffold-level genome assemblies of two parasitoid biocontrol wasps reveal the parthenogenesis mechanism and an associated novel virus.</title>
        <authorList>
            <person name="Inwood S."/>
            <person name="Skelly J."/>
            <person name="Guhlin J."/>
            <person name="Harrop T."/>
            <person name="Goldson S."/>
            <person name="Dearden P."/>
        </authorList>
    </citation>
    <scope>NUCLEOTIDE SEQUENCE</scope>
    <source>
        <strain evidence="2">Irish</strain>
        <tissue evidence="2">Whole body</tissue>
    </source>
</reference>
<sequence>MIEEKMRLVDDPQLKQIIEEELVDLYNGHSSGQVSNYIRNFWGSYKVINVKRNHLYDVKKVDQHEEPIRTSSAADYMKPWAFANDFELDTESESELSGNENETEKSIAKSHNRDK</sequence>
<proteinExistence type="predicted"/>
<keyword evidence="3" id="KW-1185">Reference proteome</keyword>
<organism evidence="2 3">
    <name type="scientific">Microctonus aethiopoides</name>
    <dbReference type="NCBI Taxonomy" id="144406"/>
    <lineage>
        <taxon>Eukaryota</taxon>
        <taxon>Metazoa</taxon>
        <taxon>Ecdysozoa</taxon>
        <taxon>Arthropoda</taxon>
        <taxon>Hexapoda</taxon>
        <taxon>Insecta</taxon>
        <taxon>Pterygota</taxon>
        <taxon>Neoptera</taxon>
        <taxon>Endopterygota</taxon>
        <taxon>Hymenoptera</taxon>
        <taxon>Apocrita</taxon>
        <taxon>Ichneumonoidea</taxon>
        <taxon>Braconidae</taxon>
        <taxon>Euphorinae</taxon>
        <taxon>Microctonus</taxon>
    </lineage>
</organism>
<feature type="region of interest" description="Disordered" evidence="1">
    <location>
        <begin position="89"/>
        <end position="115"/>
    </location>
</feature>
<protein>
    <submittedName>
        <fullName evidence="2">Uncharacterized protein</fullName>
    </submittedName>
</protein>
<comment type="caution">
    <text evidence="2">The sequence shown here is derived from an EMBL/GenBank/DDBJ whole genome shotgun (WGS) entry which is preliminary data.</text>
</comment>
<dbReference type="Proteomes" id="UP001168990">
    <property type="component" value="Unassembled WGS sequence"/>
</dbReference>
<evidence type="ECO:0000313" key="2">
    <source>
        <dbReference type="EMBL" id="KAK0165612.1"/>
    </source>
</evidence>
<reference evidence="2" key="2">
    <citation type="submission" date="2023-03" db="EMBL/GenBank/DDBJ databases">
        <authorList>
            <person name="Inwood S.N."/>
            <person name="Skelly J.G."/>
            <person name="Guhlin J."/>
            <person name="Harrop T.W.R."/>
            <person name="Goldson S.G."/>
            <person name="Dearden P.K."/>
        </authorList>
    </citation>
    <scope>NUCLEOTIDE SEQUENCE</scope>
    <source>
        <strain evidence="2">Irish</strain>
        <tissue evidence="2">Whole body</tissue>
    </source>
</reference>
<accession>A0AA39KLC4</accession>
<evidence type="ECO:0000256" key="1">
    <source>
        <dbReference type="SAM" id="MobiDB-lite"/>
    </source>
</evidence>